<protein>
    <submittedName>
        <fullName evidence="1">Conjugative transfer protein TraI</fullName>
    </submittedName>
</protein>
<dbReference type="AlphaFoldDB" id="A0A378KI00"/>
<evidence type="ECO:0000313" key="2">
    <source>
        <dbReference type="Proteomes" id="UP000254794"/>
    </source>
</evidence>
<dbReference type="EMBL" id="UGOD01000004">
    <property type="protein sequence ID" value="STX81404.1"/>
    <property type="molecule type" value="Genomic_DNA"/>
</dbReference>
<accession>A0A378KI00</accession>
<dbReference type="InterPro" id="IPR027417">
    <property type="entry name" value="P-loop_NTPase"/>
</dbReference>
<keyword evidence="2" id="KW-1185">Reference proteome</keyword>
<dbReference type="RefSeq" id="WP_244917910.1">
    <property type="nucleotide sequence ID" value="NZ_UGOD01000004.1"/>
</dbReference>
<proteinExistence type="predicted"/>
<reference evidence="1 2" key="1">
    <citation type="submission" date="2018-06" db="EMBL/GenBank/DDBJ databases">
        <authorList>
            <consortium name="Pathogen Informatics"/>
            <person name="Doyle S."/>
        </authorList>
    </citation>
    <scope>NUCLEOTIDE SEQUENCE [LARGE SCALE GENOMIC DNA]</scope>
    <source>
        <strain evidence="1 2">NCTC13316</strain>
    </source>
</reference>
<organism evidence="1 2">
    <name type="scientific">Legionella busanensis</name>
    <dbReference type="NCBI Taxonomy" id="190655"/>
    <lineage>
        <taxon>Bacteria</taxon>
        <taxon>Pseudomonadati</taxon>
        <taxon>Pseudomonadota</taxon>
        <taxon>Gammaproteobacteria</taxon>
        <taxon>Legionellales</taxon>
        <taxon>Legionellaceae</taxon>
        <taxon>Legionella</taxon>
    </lineage>
</organism>
<dbReference type="SUPFAM" id="SSF52540">
    <property type="entry name" value="P-loop containing nucleoside triphosphate hydrolases"/>
    <property type="match status" value="1"/>
</dbReference>
<evidence type="ECO:0000313" key="1">
    <source>
        <dbReference type="EMBL" id="STX81404.1"/>
    </source>
</evidence>
<dbReference type="Proteomes" id="UP000254794">
    <property type="component" value="Unassembled WGS sequence"/>
</dbReference>
<dbReference type="Gene3D" id="3.40.50.300">
    <property type="entry name" value="P-loop containing nucleotide triphosphate hydrolases"/>
    <property type="match status" value="1"/>
</dbReference>
<name>A0A378KI00_9GAMM</name>
<gene>
    <name evidence="1" type="primary">traI_3</name>
    <name evidence="1" type="ORF">NCTC13316_03275</name>
</gene>
<sequence>MEYCLSQQSKKLITRGYALGITVESSAAFELQGKAGIKTDVFPLVHQELKTTRTASLAKTIFIIDEASMLSSQQGHELIKNIERTGARLILVGDKAQLPSVNAGRLFGLTQEYGIETTTMDEIVRQKKEVLKEAVMTAIKGDVKDALDKIEIKSQATHEERVAWIANHWLSLTPDTREKTLLFAPTRANRESIIKLLREGLKEEGTLSSKPFCHLTLKAKTIEPIQQRFVAYHQKGDRVRFNQDFKRHKISSGHYYTVATSLKDIEKRMYYP</sequence>
<dbReference type="Pfam" id="PF13604">
    <property type="entry name" value="AAA_30"/>
    <property type="match status" value="1"/>
</dbReference>